<name>A0A4D9EAE2_9SAUR</name>
<evidence type="ECO:0000313" key="1">
    <source>
        <dbReference type="EMBL" id="TFK04928.1"/>
    </source>
</evidence>
<dbReference type="Proteomes" id="UP000297703">
    <property type="component" value="Unassembled WGS sequence"/>
</dbReference>
<reference evidence="1 2" key="1">
    <citation type="submission" date="2019-04" db="EMBL/GenBank/DDBJ databases">
        <title>Draft genome of the big-headed turtle Platysternon megacephalum.</title>
        <authorList>
            <person name="Gong S."/>
        </authorList>
    </citation>
    <scope>NUCLEOTIDE SEQUENCE [LARGE SCALE GENOMIC DNA]</scope>
    <source>
        <strain evidence="1">DO16091913</strain>
        <tissue evidence="1">Muscle</tissue>
    </source>
</reference>
<comment type="caution">
    <text evidence="1">The sequence shown here is derived from an EMBL/GenBank/DDBJ whole genome shotgun (WGS) entry which is preliminary data.</text>
</comment>
<dbReference type="EMBL" id="QXTE01000125">
    <property type="protein sequence ID" value="TFK04928.1"/>
    <property type="molecule type" value="Genomic_DNA"/>
</dbReference>
<accession>A0A4D9EAE2</accession>
<gene>
    <name evidence="1" type="ORF">DR999_PMT12542</name>
</gene>
<organism evidence="1 2">
    <name type="scientific">Platysternon megacephalum</name>
    <name type="common">big-headed turtle</name>
    <dbReference type="NCBI Taxonomy" id="55544"/>
    <lineage>
        <taxon>Eukaryota</taxon>
        <taxon>Metazoa</taxon>
        <taxon>Chordata</taxon>
        <taxon>Craniata</taxon>
        <taxon>Vertebrata</taxon>
        <taxon>Euteleostomi</taxon>
        <taxon>Archelosauria</taxon>
        <taxon>Testudinata</taxon>
        <taxon>Testudines</taxon>
        <taxon>Cryptodira</taxon>
        <taxon>Durocryptodira</taxon>
        <taxon>Testudinoidea</taxon>
        <taxon>Platysternidae</taxon>
        <taxon>Platysternon</taxon>
    </lineage>
</organism>
<reference evidence="1 2" key="2">
    <citation type="submission" date="2019-04" db="EMBL/GenBank/DDBJ databases">
        <title>The genome sequence of big-headed turtle.</title>
        <authorList>
            <person name="Gong S."/>
        </authorList>
    </citation>
    <scope>NUCLEOTIDE SEQUENCE [LARGE SCALE GENOMIC DNA]</scope>
    <source>
        <strain evidence="1">DO16091913</strain>
        <tissue evidence="1">Muscle</tissue>
    </source>
</reference>
<evidence type="ECO:0000313" key="2">
    <source>
        <dbReference type="Proteomes" id="UP000297703"/>
    </source>
</evidence>
<sequence length="100" mass="11448">MGEISILYTIEPKNLWLNQSVFSRRAPSLCLRCHVRMTSSLPRVQEFSLNRRYPPRFSPVLILVCPPPPHGRRVPLEPPPSSFNLSVFVNLCANTFELQS</sequence>
<keyword evidence="2" id="KW-1185">Reference proteome</keyword>
<dbReference type="AlphaFoldDB" id="A0A4D9EAE2"/>
<proteinExistence type="predicted"/>
<protein>
    <submittedName>
        <fullName evidence="1">UHRF1-binding protein 1</fullName>
    </submittedName>
</protein>